<dbReference type="EMBL" id="MU859280">
    <property type="protein sequence ID" value="KAK3948179.1"/>
    <property type="molecule type" value="Genomic_DNA"/>
</dbReference>
<dbReference type="Proteomes" id="UP001303222">
    <property type="component" value="Unassembled WGS sequence"/>
</dbReference>
<reference evidence="2" key="1">
    <citation type="journal article" date="2023" name="Mol. Phylogenet. Evol.">
        <title>Genome-scale phylogeny and comparative genomics of the fungal order Sordariales.</title>
        <authorList>
            <person name="Hensen N."/>
            <person name="Bonometti L."/>
            <person name="Westerberg I."/>
            <person name="Brannstrom I.O."/>
            <person name="Guillou S."/>
            <person name="Cros-Aarteil S."/>
            <person name="Calhoun S."/>
            <person name="Haridas S."/>
            <person name="Kuo A."/>
            <person name="Mondo S."/>
            <person name="Pangilinan J."/>
            <person name="Riley R."/>
            <person name="LaButti K."/>
            <person name="Andreopoulos B."/>
            <person name="Lipzen A."/>
            <person name="Chen C."/>
            <person name="Yan M."/>
            <person name="Daum C."/>
            <person name="Ng V."/>
            <person name="Clum A."/>
            <person name="Steindorff A."/>
            <person name="Ohm R.A."/>
            <person name="Martin F."/>
            <person name="Silar P."/>
            <person name="Natvig D.O."/>
            <person name="Lalanne C."/>
            <person name="Gautier V."/>
            <person name="Ament-Velasquez S.L."/>
            <person name="Kruys A."/>
            <person name="Hutchinson M.I."/>
            <person name="Powell A.J."/>
            <person name="Barry K."/>
            <person name="Miller A.N."/>
            <person name="Grigoriev I.V."/>
            <person name="Debuchy R."/>
            <person name="Gladieux P."/>
            <person name="Hiltunen Thoren M."/>
            <person name="Johannesson H."/>
        </authorList>
    </citation>
    <scope>NUCLEOTIDE SEQUENCE</scope>
    <source>
        <strain evidence="2">CBS 626.80</strain>
    </source>
</reference>
<gene>
    <name evidence="2" type="ORF">QBC32DRAFT_373767</name>
</gene>
<keyword evidence="3" id="KW-1185">Reference proteome</keyword>
<evidence type="ECO:0000313" key="2">
    <source>
        <dbReference type="EMBL" id="KAK3948179.1"/>
    </source>
</evidence>
<reference evidence="2" key="2">
    <citation type="submission" date="2023-06" db="EMBL/GenBank/DDBJ databases">
        <authorList>
            <consortium name="Lawrence Berkeley National Laboratory"/>
            <person name="Mondo S.J."/>
            <person name="Hensen N."/>
            <person name="Bonometti L."/>
            <person name="Westerberg I."/>
            <person name="Brannstrom I.O."/>
            <person name="Guillou S."/>
            <person name="Cros-Aarteil S."/>
            <person name="Calhoun S."/>
            <person name="Haridas S."/>
            <person name="Kuo A."/>
            <person name="Pangilinan J."/>
            <person name="Riley R."/>
            <person name="Labutti K."/>
            <person name="Andreopoulos B."/>
            <person name="Lipzen A."/>
            <person name="Chen C."/>
            <person name="Yanf M."/>
            <person name="Daum C."/>
            <person name="Ng V."/>
            <person name="Clum A."/>
            <person name="Steindorff A."/>
            <person name="Ohm R."/>
            <person name="Martin F."/>
            <person name="Silar P."/>
            <person name="Natvig D."/>
            <person name="Lalanne C."/>
            <person name="Gautier V."/>
            <person name="Ament-Velasquez S.L."/>
            <person name="Kruys A."/>
            <person name="Hutchinson M.I."/>
            <person name="Powell A.J."/>
            <person name="Barry K."/>
            <person name="Miller A.N."/>
            <person name="Grigoriev I.V."/>
            <person name="Debuchy R."/>
            <person name="Gladieux P."/>
            <person name="Thoren M.H."/>
            <person name="Johannesson H."/>
        </authorList>
    </citation>
    <scope>NUCLEOTIDE SEQUENCE</scope>
    <source>
        <strain evidence="2">CBS 626.80</strain>
    </source>
</reference>
<name>A0AAN6NNA9_9PEZI</name>
<protein>
    <submittedName>
        <fullName evidence="2">Uncharacterized protein</fullName>
    </submittedName>
</protein>
<feature type="compositionally biased region" description="Basic and acidic residues" evidence="1">
    <location>
        <begin position="273"/>
        <end position="290"/>
    </location>
</feature>
<feature type="compositionally biased region" description="Low complexity" evidence="1">
    <location>
        <begin position="1"/>
        <end position="34"/>
    </location>
</feature>
<feature type="region of interest" description="Disordered" evidence="1">
    <location>
        <begin position="264"/>
        <end position="304"/>
    </location>
</feature>
<dbReference type="AlphaFoldDB" id="A0AAN6NNA9"/>
<comment type="caution">
    <text evidence="2">The sequence shown here is derived from an EMBL/GenBank/DDBJ whole genome shotgun (WGS) entry which is preliminary data.</text>
</comment>
<sequence length="304" mass="30008">MVNSNVNNTGNASNAFSTNHPSANAANAANPNPNSKKRLAEAMDPGGNNRDALHPNKRLMTQTSDSAVLPPGTFFSVDTQSDYTVRCVQGAAPTFEFKASGPAKVHFDMGYSGVPAIAAFGAAPWAPVGAAAQVSDPMPAQASCAPGAVAAPGVVSAPGASFTIQAPGATAGAVQVGPRVPPAGALTPVSGAVPAQEPGTLAASGVLGVLNAPGGPVATSGGQAEAPGAANGVFTAPSGAHAAPAYVVPANARPPPAVVAFARRASNASPDVDNAKPRTGWEEMGFREDSIPSSENTRSDSDVA</sequence>
<accession>A0AAN6NNA9</accession>
<proteinExistence type="predicted"/>
<evidence type="ECO:0000313" key="3">
    <source>
        <dbReference type="Proteomes" id="UP001303222"/>
    </source>
</evidence>
<evidence type="ECO:0000256" key="1">
    <source>
        <dbReference type="SAM" id="MobiDB-lite"/>
    </source>
</evidence>
<feature type="region of interest" description="Disordered" evidence="1">
    <location>
        <begin position="1"/>
        <end position="55"/>
    </location>
</feature>
<organism evidence="2 3">
    <name type="scientific">Pseudoneurospora amorphoporcata</name>
    <dbReference type="NCBI Taxonomy" id="241081"/>
    <lineage>
        <taxon>Eukaryota</taxon>
        <taxon>Fungi</taxon>
        <taxon>Dikarya</taxon>
        <taxon>Ascomycota</taxon>
        <taxon>Pezizomycotina</taxon>
        <taxon>Sordariomycetes</taxon>
        <taxon>Sordariomycetidae</taxon>
        <taxon>Sordariales</taxon>
        <taxon>Sordariaceae</taxon>
        <taxon>Pseudoneurospora</taxon>
    </lineage>
</organism>